<dbReference type="PANTHER" id="PTHR13335:SF1">
    <property type="entry name" value="TARGET OF RAPAMYCIN COMPLEX 2 SUBUNIT MAPKAP1"/>
    <property type="match status" value="1"/>
</dbReference>
<protein>
    <recommendedName>
        <fullName evidence="8">Stress-activated map kinase-interacting protein 1</fullName>
    </recommendedName>
</protein>
<dbReference type="AlphaFoldDB" id="A0A8J9UL47"/>
<reference evidence="6" key="1">
    <citation type="submission" date="2021-12" db="EMBL/GenBank/DDBJ databases">
        <authorList>
            <person name="Martin H S."/>
        </authorList>
    </citation>
    <scope>NUCLEOTIDE SEQUENCE</scope>
</reference>
<dbReference type="Gene3D" id="2.30.29.30">
    <property type="entry name" value="Pleckstrin-homology domain (PH domain)/Phosphotyrosine-binding domain (PTB)"/>
    <property type="match status" value="1"/>
</dbReference>
<sequence>MATYDNKAWLLKNVRDAFIATDDTGLCEIVMAGEDFSKIFQNKAMEEKKRERDKTLYLPSTSKEKESGTDDEEDKEVVTQFDPYPDMEDSDEDEPCPSYPRFPDDMAHRQRSNTAQWLDKKELALKKAAKIKVIKWEDPTTKLTLEQLAEAFARVEVKKPEKKKSLLTEQLEKCPDLPHRQYLEYAKFDGTAQLGLPTKSFKIFMTMLSEKHQNYPLIVCVIANAKIKDLIGFTCYKYSIDHPEITLGSVHEYGLCIAEDDGEVDWAFPCLDNNEPCSKFGFTCLGLIDLKKKDNIIVSTPIPDFEMSSAFHCFPKASVSGQSHVNTSRQHTGNSDTSEIIRAMNTVNEGNKSFGLQSSAVTDASQEKLYRVQLLHKVRANTPVQLCITLDTIEVVPLVTNKHAFWARPKYFLHSMNSVAWCQILEAKSNKTTFRIVYSPNHDSTFTDRNAPANVNLYYPNIVYKKHDFETEHETARKIVEKVNTILDLRNSPCRREYKTVKEKKLQSRRSFHTKHLS</sequence>
<comment type="similarity">
    <text evidence="1">Belongs to the SIN1 family.</text>
</comment>
<dbReference type="GO" id="GO:0005546">
    <property type="term" value="F:phosphatidylinositol-4,5-bisphosphate binding"/>
    <property type="evidence" value="ECO:0007669"/>
    <property type="project" value="TreeGrafter"/>
</dbReference>
<dbReference type="EMBL" id="OV170223">
    <property type="protein sequence ID" value="CAH0722271.1"/>
    <property type="molecule type" value="Genomic_DNA"/>
</dbReference>
<feature type="domain" description="SIN1-type PH" evidence="5">
    <location>
        <begin position="367"/>
        <end position="488"/>
    </location>
</feature>
<gene>
    <name evidence="6" type="ORF">BINO364_LOCUS8262</name>
</gene>
<feature type="domain" description="CRIM" evidence="4">
    <location>
        <begin position="164"/>
        <end position="293"/>
    </location>
</feature>
<dbReference type="InterPro" id="IPR032679">
    <property type="entry name" value="Sin1_N"/>
</dbReference>
<dbReference type="InterPro" id="IPR011993">
    <property type="entry name" value="PH-like_dom_sf"/>
</dbReference>
<dbReference type="Pfam" id="PF05422">
    <property type="entry name" value="SIN1"/>
    <property type="match status" value="1"/>
</dbReference>
<feature type="region of interest" description="Disordered" evidence="2">
    <location>
        <begin position="48"/>
        <end position="109"/>
    </location>
</feature>
<proteinExistence type="inferred from homology"/>
<evidence type="ECO:0008006" key="8">
    <source>
        <dbReference type="Google" id="ProtNLM"/>
    </source>
</evidence>
<dbReference type="GO" id="GO:0038203">
    <property type="term" value="P:TORC2 signaling"/>
    <property type="evidence" value="ECO:0007669"/>
    <property type="project" value="TreeGrafter"/>
</dbReference>
<dbReference type="GO" id="GO:0005886">
    <property type="term" value="C:plasma membrane"/>
    <property type="evidence" value="ECO:0007669"/>
    <property type="project" value="TreeGrafter"/>
</dbReference>
<dbReference type="PANTHER" id="PTHR13335">
    <property type="entry name" value="TARGET OF RAPAMYCIN COMPLEX 2 SUBUNIT MAPKAP1"/>
    <property type="match status" value="1"/>
</dbReference>
<dbReference type="OrthoDB" id="241990at2759"/>
<keyword evidence="7" id="KW-1185">Reference proteome</keyword>
<name>A0A8J9UL47_9NEOP</name>
<dbReference type="InterPro" id="IPR031313">
    <property type="entry name" value="Sin1_PH_dom"/>
</dbReference>
<evidence type="ECO:0000259" key="4">
    <source>
        <dbReference type="Pfam" id="PF16978"/>
    </source>
</evidence>
<evidence type="ECO:0000259" key="3">
    <source>
        <dbReference type="Pfam" id="PF05422"/>
    </source>
</evidence>
<organism evidence="6 7">
    <name type="scientific">Brenthis ino</name>
    <name type="common">lesser marbled fritillary</name>
    <dbReference type="NCBI Taxonomy" id="405034"/>
    <lineage>
        <taxon>Eukaryota</taxon>
        <taxon>Metazoa</taxon>
        <taxon>Ecdysozoa</taxon>
        <taxon>Arthropoda</taxon>
        <taxon>Hexapoda</taxon>
        <taxon>Insecta</taxon>
        <taxon>Pterygota</taxon>
        <taxon>Neoptera</taxon>
        <taxon>Endopterygota</taxon>
        <taxon>Lepidoptera</taxon>
        <taxon>Glossata</taxon>
        <taxon>Ditrysia</taxon>
        <taxon>Papilionoidea</taxon>
        <taxon>Nymphalidae</taxon>
        <taxon>Heliconiinae</taxon>
        <taxon>Argynnini</taxon>
        <taxon>Brenthis</taxon>
    </lineage>
</organism>
<feature type="non-terminal residue" evidence="6">
    <location>
        <position position="518"/>
    </location>
</feature>
<evidence type="ECO:0000313" key="7">
    <source>
        <dbReference type="Proteomes" id="UP000838878"/>
    </source>
</evidence>
<evidence type="ECO:0000259" key="5">
    <source>
        <dbReference type="Pfam" id="PF16979"/>
    </source>
</evidence>
<feature type="domain" description="Sin1 N-terminal" evidence="3">
    <location>
        <begin position="18"/>
        <end position="157"/>
    </location>
</feature>
<dbReference type="Pfam" id="PF16978">
    <property type="entry name" value="CRIM"/>
    <property type="match status" value="1"/>
</dbReference>
<dbReference type="Proteomes" id="UP000838878">
    <property type="component" value="Chromosome 3"/>
</dbReference>
<dbReference type="InterPro" id="IPR031567">
    <property type="entry name" value="CRIM_dom"/>
</dbReference>
<evidence type="ECO:0000256" key="1">
    <source>
        <dbReference type="ARBA" id="ARBA00009407"/>
    </source>
</evidence>
<dbReference type="GO" id="GO:0031932">
    <property type="term" value="C:TORC2 complex"/>
    <property type="evidence" value="ECO:0007669"/>
    <property type="project" value="InterPro"/>
</dbReference>
<feature type="compositionally biased region" description="Acidic residues" evidence="2">
    <location>
        <begin position="85"/>
        <end position="95"/>
    </location>
</feature>
<accession>A0A8J9UL47</accession>
<dbReference type="GO" id="GO:0005737">
    <property type="term" value="C:cytoplasm"/>
    <property type="evidence" value="ECO:0007669"/>
    <property type="project" value="TreeGrafter"/>
</dbReference>
<dbReference type="InterPro" id="IPR008828">
    <property type="entry name" value="Sin1/Avo1"/>
</dbReference>
<evidence type="ECO:0000313" key="6">
    <source>
        <dbReference type="EMBL" id="CAH0722271.1"/>
    </source>
</evidence>
<dbReference type="Pfam" id="PF16979">
    <property type="entry name" value="SIN1_PH"/>
    <property type="match status" value="1"/>
</dbReference>
<evidence type="ECO:0000256" key="2">
    <source>
        <dbReference type="SAM" id="MobiDB-lite"/>
    </source>
</evidence>